<evidence type="ECO:0000256" key="3">
    <source>
        <dbReference type="SAM" id="SignalP"/>
    </source>
</evidence>
<dbReference type="SUPFAM" id="SSF49329">
    <property type="entry name" value="Cu,Zn superoxide dismutase-like"/>
    <property type="match status" value="1"/>
</dbReference>
<comment type="function">
    <text evidence="1">Destroys radicals which are normally produced within the cells and which are toxic to biological systems.</text>
</comment>
<evidence type="ECO:0000256" key="1">
    <source>
        <dbReference type="RuleBase" id="RU000393"/>
    </source>
</evidence>
<dbReference type="EC" id="1.15.1.1" evidence="1"/>
<feature type="signal peptide" evidence="3">
    <location>
        <begin position="1"/>
        <end position="23"/>
    </location>
</feature>
<dbReference type="InterPro" id="IPR024134">
    <property type="entry name" value="SOD_Cu/Zn_/chaperone"/>
</dbReference>
<dbReference type="Gene3D" id="2.60.40.200">
    <property type="entry name" value="Superoxide dismutase, copper/zinc binding domain"/>
    <property type="match status" value="1"/>
</dbReference>
<dbReference type="PRINTS" id="PR00068">
    <property type="entry name" value="CUZNDISMTASE"/>
</dbReference>
<dbReference type="PROSITE" id="PS00332">
    <property type="entry name" value="SOD_CU_ZN_2"/>
    <property type="match status" value="1"/>
</dbReference>
<dbReference type="PANTHER" id="PTHR10003">
    <property type="entry name" value="SUPEROXIDE DISMUTASE CU-ZN -RELATED"/>
    <property type="match status" value="1"/>
</dbReference>
<keyword evidence="7" id="KW-1185">Reference proteome</keyword>
<dbReference type="CDD" id="cd00305">
    <property type="entry name" value="Cu-Zn_Superoxide_Dismutase"/>
    <property type="match status" value="1"/>
</dbReference>
<dbReference type="GO" id="GO:0004784">
    <property type="term" value="F:superoxide dismutase activity"/>
    <property type="evidence" value="ECO:0007669"/>
    <property type="project" value="UniProtKB-EC"/>
</dbReference>
<dbReference type="GO" id="GO:0005507">
    <property type="term" value="F:copper ion binding"/>
    <property type="evidence" value="ECO:0007669"/>
    <property type="project" value="InterPro"/>
</dbReference>
<feature type="region of interest" description="Disordered" evidence="2">
    <location>
        <begin position="195"/>
        <end position="221"/>
    </location>
</feature>
<evidence type="ECO:0000313" key="6">
    <source>
        <dbReference type="EMBL" id="CAF1425779.1"/>
    </source>
</evidence>
<comment type="caution">
    <text evidence="5">The sequence shown here is derived from an EMBL/GenBank/DDBJ whole genome shotgun (WGS) entry which is preliminary data.</text>
</comment>
<dbReference type="EMBL" id="CAJNOM010000417">
    <property type="protein sequence ID" value="CAF1425779.1"/>
    <property type="molecule type" value="Genomic_DNA"/>
</dbReference>
<comment type="similarity">
    <text evidence="1">Belongs to the Cu-Zn superoxide dismutase family.</text>
</comment>
<evidence type="ECO:0000256" key="2">
    <source>
        <dbReference type="SAM" id="MobiDB-lite"/>
    </source>
</evidence>
<name>A0A814QBA9_9BILA</name>
<dbReference type="Proteomes" id="UP000663877">
    <property type="component" value="Unassembled WGS sequence"/>
</dbReference>
<keyword evidence="1" id="KW-0479">Metal-binding</keyword>
<accession>A0A814QBA9</accession>
<dbReference type="Proteomes" id="UP000663832">
    <property type="component" value="Unassembled WGS sequence"/>
</dbReference>
<evidence type="ECO:0000313" key="5">
    <source>
        <dbReference type="EMBL" id="CAF1116809.1"/>
    </source>
</evidence>
<proteinExistence type="inferred from homology"/>
<dbReference type="InterPro" id="IPR001424">
    <property type="entry name" value="SOD_Cu_Zn_dom"/>
</dbReference>
<dbReference type="OrthoDB" id="2015551at2759"/>
<evidence type="ECO:0000259" key="4">
    <source>
        <dbReference type="Pfam" id="PF00080"/>
    </source>
</evidence>
<organism evidence="5 8">
    <name type="scientific">Adineta steineri</name>
    <dbReference type="NCBI Taxonomy" id="433720"/>
    <lineage>
        <taxon>Eukaryota</taxon>
        <taxon>Metazoa</taxon>
        <taxon>Spiralia</taxon>
        <taxon>Gnathifera</taxon>
        <taxon>Rotifera</taxon>
        <taxon>Eurotatoria</taxon>
        <taxon>Bdelloidea</taxon>
        <taxon>Adinetida</taxon>
        <taxon>Adinetidae</taxon>
        <taxon>Adineta</taxon>
    </lineage>
</organism>
<gene>
    <name evidence="5" type="ORF">BJG266_LOCUS22225</name>
    <name evidence="6" type="ORF">QVE165_LOCUS38612</name>
</gene>
<dbReference type="InterPro" id="IPR036423">
    <property type="entry name" value="SOD-like_Cu/Zn_dom_sf"/>
</dbReference>
<keyword evidence="3" id="KW-0732">Signal</keyword>
<protein>
    <recommendedName>
        <fullName evidence="1">Superoxide dismutase [Cu-Zn]</fullName>
        <ecNumber evidence="1">1.15.1.1</ecNumber>
    </recommendedName>
</protein>
<comment type="cofactor">
    <cofactor evidence="1">
        <name>Cu cation</name>
        <dbReference type="ChEBI" id="CHEBI:23378"/>
    </cofactor>
    <text evidence="1">Binds 1 copper ion per subunit.</text>
</comment>
<keyword evidence="1" id="KW-0186">Copper</keyword>
<keyword evidence="1" id="KW-0862">Zinc</keyword>
<evidence type="ECO:0000313" key="8">
    <source>
        <dbReference type="Proteomes" id="UP000663877"/>
    </source>
</evidence>
<feature type="chain" id="PRO_5035685833" description="Superoxide dismutase [Cu-Zn]" evidence="3">
    <location>
        <begin position="24"/>
        <end position="221"/>
    </location>
</feature>
<sequence>MHSSFALLFLTILVTNLSWSVLAGDFPVTGVVLLQSAPRSDAFGTISINQQFEGGPLTVEGIFFNLKPNSRFGLHVHEQGDITNACTSAGAHFNPYMKSHGSERSVERHWGDFGNIVSDSLGTSRVFLTIVEGSLIGTDGYLGRALVLHEREDDLGLTEHEKSKTTGNSGERIACGVIGIRRPIDRLPVSQQVPLSSNNQRQSNFGSQQFRQPSQGLRTVQ</sequence>
<evidence type="ECO:0000313" key="7">
    <source>
        <dbReference type="Proteomes" id="UP000663832"/>
    </source>
</evidence>
<comment type="cofactor">
    <cofactor evidence="1">
        <name>Zn(2+)</name>
        <dbReference type="ChEBI" id="CHEBI:29105"/>
    </cofactor>
    <text evidence="1">Binds 1 zinc ion per subunit.</text>
</comment>
<dbReference type="Pfam" id="PF00080">
    <property type="entry name" value="Sod_Cu"/>
    <property type="match status" value="1"/>
</dbReference>
<dbReference type="AlphaFoldDB" id="A0A814QBA9"/>
<reference evidence="5" key="1">
    <citation type="submission" date="2021-02" db="EMBL/GenBank/DDBJ databases">
        <authorList>
            <person name="Nowell W R."/>
        </authorList>
    </citation>
    <scope>NUCLEOTIDE SEQUENCE</scope>
</reference>
<dbReference type="InterPro" id="IPR018152">
    <property type="entry name" value="SOD_Cu/Zn_BS"/>
</dbReference>
<comment type="catalytic activity">
    <reaction evidence="1">
        <text>2 superoxide + 2 H(+) = H2O2 + O2</text>
        <dbReference type="Rhea" id="RHEA:20696"/>
        <dbReference type="ChEBI" id="CHEBI:15378"/>
        <dbReference type="ChEBI" id="CHEBI:15379"/>
        <dbReference type="ChEBI" id="CHEBI:16240"/>
        <dbReference type="ChEBI" id="CHEBI:18421"/>
        <dbReference type="EC" id="1.15.1.1"/>
    </reaction>
</comment>
<feature type="domain" description="Superoxide dismutase copper/zinc binding" evidence="4">
    <location>
        <begin position="44"/>
        <end position="178"/>
    </location>
</feature>
<keyword evidence="1" id="KW-0560">Oxidoreductase</keyword>
<dbReference type="EMBL" id="CAJNOI010000138">
    <property type="protein sequence ID" value="CAF1116809.1"/>
    <property type="molecule type" value="Genomic_DNA"/>
</dbReference>